<keyword evidence="2" id="KW-0342">GTP-binding</keyword>
<dbReference type="InterPro" id="IPR041606">
    <property type="entry name" value="HydF_dimer"/>
</dbReference>
<dbReference type="Gene3D" id="3.40.50.11410">
    <property type="match status" value="1"/>
</dbReference>
<dbReference type="NCBIfam" id="TIGR03918">
    <property type="entry name" value="GTP_HydF"/>
    <property type="match status" value="1"/>
</dbReference>
<dbReference type="InterPro" id="IPR005225">
    <property type="entry name" value="Small_GTP-bd"/>
</dbReference>
<dbReference type="GO" id="GO:0005737">
    <property type="term" value="C:cytoplasm"/>
    <property type="evidence" value="ECO:0007669"/>
    <property type="project" value="TreeGrafter"/>
</dbReference>
<protein>
    <submittedName>
        <fullName evidence="6">[FeFe] hydrogenase H-cluster maturation GTPase HydF</fullName>
    </submittedName>
</protein>
<dbReference type="PANTHER" id="PTHR42714:SF6">
    <property type="entry name" value="TRANSLATION INITIATION FACTOR IF-2"/>
    <property type="match status" value="1"/>
</dbReference>
<dbReference type="Gene3D" id="3.40.50.300">
    <property type="entry name" value="P-loop containing nucleotide triphosphate hydrolases"/>
    <property type="match status" value="1"/>
</dbReference>
<dbReference type="NCBIfam" id="TIGR00231">
    <property type="entry name" value="small_GTP"/>
    <property type="match status" value="1"/>
</dbReference>
<evidence type="ECO:0000259" key="5">
    <source>
        <dbReference type="Pfam" id="PF18133"/>
    </source>
</evidence>
<dbReference type="GO" id="GO:0030488">
    <property type="term" value="P:tRNA methylation"/>
    <property type="evidence" value="ECO:0007669"/>
    <property type="project" value="TreeGrafter"/>
</dbReference>
<dbReference type="Proteomes" id="UP000182471">
    <property type="component" value="Unassembled WGS sequence"/>
</dbReference>
<accession>A0A1H9P7A5</accession>
<dbReference type="InterPro" id="IPR040644">
    <property type="entry name" value="HydF_tetramer"/>
</dbReference>
<proteinExistence type="predicted"/>
<dbReference type="PANTHER" id="PTHR42714">
    <property type="entry name" value="TRNA MODIFICATION GTPASE GTPBP3"/>
    <property type="match status" value="1"/>
</dbReference>
<evidence type="ECO:0000313" key="6">
    <source>
        <dbReference type="EMBL" id="SER43977.1"/>
    </source>
</evidence>
<feature type="domain" description="Hydrogen maturase F tetramerization" evidence="5">
    <location>
        <begin position="278"/>
        <end position="393"/>
    </location>
</feature>
<dbReference type="SUPFAM" id="SSF52540">
    <property type="entry name" value="P-loop containing nucleoside triphosphate hydrolases"/>
    <property type="match status" value="1"/>
</dbReference>
<evidence type="ECO:0000313" key="7">
    <source>
        <dbReference type="Proteomes" id="UP000182471"/>
    </source>
</evidence>
<evidence type="ECO:0000256" key="2">
    <source>
        <dbReference type="ARBA" id="ARBA00023134"/>
    </source>
</evidence>
<dbReference type="AlphaFoldDB" id="A0A1H9P7A5"/>
<dbReference type="CDD" id="cd00880">
    <property type="entry name" value="Era_like"/>
    <property type="match status" value="1"/>
</dbReference>
<dbReference type="InterPro" id="IPR023873">
    <property type="entry name" value="FeFe-hyd_GTPase_HydF"/>
</dbReference>
<dbReference type="InterPro" id="IPR027417">
    <property type="entry name" value="P-loop_NTPase"/>
</dbReference>
<organism evidence="6 7">
    <name type="scientific">Lachnobacterium bovis</name>
    <dbReference type="NCBI Taxonomy" id="140626"/>
    <lineage>
        <taxon>Bacteria</taxon>
        <taxon>Bacillati</taxon>
        <taxon>Bacillota</taxon>
        <taxon>Clostridia</taxon>
        <taxon>Lachnospirales</taxon>
        <taxon>Lachnospiraceae</taxon>
        <taxon>Lachnobacterium</taxon>
    </lineage>
</organism>
<dbReference type="Pfam" id="PF01926">
    <property type="entry name" value="MMR_HSR1"/>
    <property type="match status" value="1"/>
</dbReference>
<dbReference type="EMBL" id="FOGW01000004">
    <property type="protein sequence ID" value="SER43977.1"/>
    <property type="molecule type" value="Genomic_DNA"/>
</dbReference>
<dbReference type="Gene3D" id="3.40.50.11420">
    <property type="match status" value="1"/>
</dbReference>
<dbReference type="GO" id="GO:0005525">
    <property type="term" value="F:GTP binding"/>
    <property type="evidence" value="ECO:0007669"/>
    <property type="project" value="UniProtKB-KW"/>
</dbReference>
<name>A0A1H9P7A5_9FIRM</name>
<evidence type="ECO:0000259" key="3">
    <source>
        <dbReference type="Pfam" id="PF01926"/>
    </source>
</evidence>
<reference evidence="7" key="1">
    <citation type="submission" date="2016-10" db="EMBL/GenBank/DDBJ databases">
        <authorList>
            <person name="Varghese N."/>
            <person name="Submissions S."/>
        </authorList>
    </citation>
    <scope>NUCLEOTIDE SEQUENCE [LARGE SCALE GENOMIC DNA]</scope>
    <source>
        <strain evidence="7">S1b</strain>
    </source>
</reference>
<dbReference type="InterPro" id="IPR006073">
    <property type="entry name" value="GTP-bd"/>
</dbReference>
<feature type="domain" description="G" evidence="3">
    <location>
        <begin position="14"/>
        <end position="128"/>
    </location>
</feature>
<dbReference type="Pfam" id="PF18128">
    <property type="entry name" value="HydF_dimer"/>
    <property type="match status" value="1"/>
</dbReference>
<keyword evidence="1" id="KW-0547">Nucleotide-binding</keyword>
<feature type="domain" description="Hydrogen maturase F dimerization" evidence="4">
    <location>
        <begin position="176"/>
        <end position="274"/>
    </location>
</feature>
<gene>
    <name evidence="6" type="ORF">SAMN02910429_00120</name>
</gene>
<keyword evidence="7" id="KW-1185">Reference proteome</keyword>
<sequence>MDLNSTPSALRTHISFFGVRNAGKSSLVNAITGQNLSIVSDIKGTTTDPVRKSMEILPLGPVVIIDTPGIDDTGHLGTLRVEKTKTILKETDIAILVVDVTKGITNVEKEMIDLFIAKKIPYIIAYNKSDLKSSCETTSNGDNKINVSTINNHNIYELKEMIGHLIKNNSSSEKTLIGDLINENDLVVLVIPIDSSAPKGRLILPQQQVLRDALDHHAIPLCCQVSELSHLLQSLNKTPKLVITDSQAFKEVAKITPSDIPLTSFSILMARFKGNLKELILGAKALHELKDNDTVLISEGCTHHRQCNDIGTVKMPNWIKNYTQKNIQFEFTSGNDFPNDLSKYNLVVHCGGCMLNAKEMLSRIEIAKCQNVPIVNYGIAIAHMHDILARSIDIFPDYKNLLD</sequence>
<dbReference type="Pfam" id="PF18133">
    <property type="entry name" value="HydF_tetramer"/>
    <property type="match status" value="1"/>
</dbReference>
<evidence type="ECO:0000259" key="4">
    <source>
        <dbReference type="Pfam" id="PF18128"/>
    </source>
</evidence>
<evidence type="ECO:0000256" key="1">
    <source>
        <dbReference type="ARBA" id="ARBA00022741"/>
    </source>
</evidence>
<dbReference type="RefSeq" id="WP_022749341.1">
    <property type="nucleotide sequence ID" value="NZ_FOGW01000004.1"/>
</dbReference>
<dbReference type="GO" id="GO:0002098">
    <property type="term" value="P:tRNA wobble uridine modification"/>
    <property type="evidence" value="ECO:0007669"/>
    <property type="project" value="TreeGrafter"/>
</dbReference>